<dbReference type="GO" id="GO:1904680">
    <property type="term" value="F:peptide transmembrane transporter activity"/>
    <property type="evidence" value="ECO:0007669"/>
    <property type="project" value="TreeGrafter"/>
</dbReference>
<organism evidence="4 5">
    <name type="scientific">Inquilinus limosus MP06</name>
    <dbReference type="NCBI Taxonomy" id="1398085"/>
    <lineage>
        <taxon>Bacteria</taxon>
        <taxon>Pseudomonadati</taxon>
        <taxon>Pseudomonadota</taxon>
        <taxon>Alphaproteobacteria</taxon>
        <taxon>Rhodospirillales</taxon>
        <taxon>Rhodospirillaceae</taxon>
        <taxon>Inquilinus</taxon>
    </lineage>
</organism>
<dbReference type="InterPro" id="IPR039424">
    <property type="entry name" value="SBP_5"/>
</dbReference>
<evidence type="ECO:0000256" key="1">
    <source>
        <dbReference type="ARBA" id="ARBA00004418"/>
    </source>
</evidence>
<dbReference type="InterPro" id="IPR006311">
    <property type="entry name" value="TAT_signal"/>
</dbReference>
<dbReference type="InterPro" id="IPR000914">
    <property type="entry name" value="SBP_5_dom"/>
</dbReference>
<dbReference type="RefSeq" id="WP_034832762.1">
    <property type="nucleotide sequence ID" value="NZ_JANX01000039.1"/>
</dbReference>
<dbReference type="Proteomes" id="UP000029995">
    <property type="component" value="Unassembled WGS sequence"/>
</dbReference>
<proteinExistence type="inferred from homology"/>
<accession>A0A0A0DE15</accession>
<dbReference type="AlphaFoldDB" id="A0A0A0DE15"/>
<feature type="domain" description="Solute-binding protein family 5" evidence="3">
    <location>
        <begin position="106"/>
        <end position="519"/>
    </location>
</feature>
<comment type="subcellular location">
    <subcellularLocation>
        <location evidence="1">Periplasm</location>
    </subcellularLocation>
</comment>
<protein>
    <submittedName>
        <fullName evidence="4">ABC transporter substrate-binding protein</fullName>
    </submittedName>
</protein>
<dbReference type="OrthoDB" id="9803988at2"/>
<dbReference type="PANTHER" id="PTHR30290:SF62">
    <property type="entry name" value="OLIGOPEPTIDE ABC TRANSPORTER, PERIPLASMIC OLIGOPEPTIDE-BINDING PROTEIN"/>
    <property type="match status" value="1"/>
</dbReference>
<dbReference type="Pfam" id="PF00496">
    <property type="entry name" value="SBP_bac_5"/>
    <property type="match status" value="1"/>
</dbReference>
<gene>
    <name evidence="4" type="ORF">P409_05590</name>
</gene>
<dbReference type="CDD" id="cd08500">
    <property type="entry name" value="PBP2_NikA_DppA_OppA_like_4"/>
    <property type="match status" value="1"/>
</dbReference>
<dbReference type="EMBL" id="JANX01000039">
    <property type="protein sequence ID" value="KGM35242.1"/>
    <property type="molecule type" value="Genomic_DNA"/>
</dbReference>
<evidence type="ECO:0000256" key="2">
    <source>
        <dbReference type="ARBA" id="ARBA00005695"/>
    </source>
</evidence>
<evidence type="ECO:0000313" key="4">
    <source>
        <dbReference type="EMBL" id="KGM35242.1"/>
    </source>
</evidence>
<evidence type="ECO:0000259" key="3">
    <source>
        <dbReference type="Pfam" id="PF00496"/>
    </source>
</evidence>
<comment type="similarity">
    <text evidence="2">Belongs to the bacterial solute-binding protein 5 family.</text>
</comment>
<reference evidence="4 5" key="1">
    <citation type="submission" date="2014-01" db="EMBL/GenBank/DDBJ databases">
        <title>Genome sequence determination for a cystic fibrosis isolate, Inquilinus limosus.</title>
        <authorList>
            <person name="Pino M."/>
            <person name="Di Conza J."/>
            <person name="Gutkind G."/>
        </authorList>
    </citation>
    <scope>NUCLEOTIDE SEQUENCE [LARGE SCALE GENOMIC DNA]</scope>
    <source>
        <strain evidence="4 5">MP06</strain>
    </source>
</reference>
<dbReference type="PANTHER" id="PTHR30290">
    <property type="entry name" value="PERIPLASMIC BINDING COMPONENT OF ABC TRANSPORTER"/>
    <property type="match status" value="1"/>
</dbReference>
<dbReference type="Gene3D" id="3.40.190.10">
    <property type="entry name" value="Periplasmic binding protein-like II"/>
    <property type="match status" value="1"/>
</dbReference>
<comment type="caution">
    <text evidence="4">The sequence shown here is derived from an EMBL/GenBank/DDBJ whole genome shotgun (WGS) entry which is preliminary data.</text>
</comment>
<dbReference type="SUPFAM" id="SSF53850">
    <property type="entry name" value="Periplasmic binding protein-like II"/>
    <property type="match status" value="1"/>
</dbReference>
<evidence type="ECO:0000313" key="5">
    <source>
        <dbReference type="Proteomes" id="UP000029995"/>
    </source>
</evidence>
<dbReference type="Gene3D" id="3.10.105.10">
    <property type="entry name" value="Dipeptide-binding Protein, Domain 3"/>
    <property type="match status" value="1"/>
</dbReference>
<name>A0A0A0DE15_9PROT</name>
<sequence length="642" mass="72126">MVKLSRRAFIAATSATAASIALPGLGRAAEIKESAFLKDRVAAGTLPPVAQRLPANPLVITPLERAGQQGGDWKHALVGGGSLSMVVRYQGYEPLVRFNPDWSGLVENTAESWSVNADATEYTFRLRKGHRWSDGHPFTTEDVQFWYDAFFTDTDTNTGGNSWWYAGGKPARIEVIDETTFKVVFPSPNGFFVQNLAWAQQDQLTRTPKHYLQQFHARYNPDADKLAKEKGLQSWIALFQREIGLSDDNTFFQNPSRPTLNAWMFTVAPGQSTEQALAVRNPYYFKVDPEGTQLPYFDRIVYQMVADPEVLLLKVLQGEIDMMDQYIATPANKPVLFDGQEKGGYGFYTLKETAANVMVFQLNLNHTDPVKNKLFNTREFRQALSLAVDRQALIDAVFVGQGQPAQASIRPDDPLYVERLAKDFTQYDPDAANAMLDKLIPNRDGDNYRTDESGRRVTVIFEIDQTRTTFLDMFQLVVPMFQAVGIDAQVRSMDRSLWETRVRRGRDFDATAHQFGANSGIAAMLDARYFVPFSTNSLYAPGWSLYYLDPKNPDAIEPPAEIKAQQDLYTRLLATGDPEQQKTVMKQILENAADLFMTFGVSLPPDSYGIVKTNMVNVPKTMPNSFGWPTPGPARPEQFFKA</sequence>
<dbReference type="PROSITE" id="PS51318">
    <property type="entry name" value="TAT"/>
    <property type="match status" value="1"/>
</dbReference>
<dbReference type="GO" id="GO:0015833">
    <property type="term" value="P:peptide transport"/>
    <property type="evidence" value="ECO:0007669"/>
    <property type="project" value="TreeGrafter"/>
</dbReference>